<name>A0ABT4I7G8_9ACTO</name>
<evidence type="ECO:0000313" key="9">
    <source>
        <dbReference type="EMBL" id="MCZ0857687.1"/>
    </source>
</evidence>
<gene>
    <name evidence="9" type="primary">hisC</name>
    <name evidence="6" type="synonym">pat</name>
    <name evidence="9" type="ORF">OHJ16_06480</name>
</gene>
<dbReference type="GO" id="GO:0004400">
    <property type="term" value="F:histidinol-phosphate transaminase activity"/>
    <property type="evidence" value="ECO:0007669"/>
    <property type="project" value="UniProtKB-EC"/>
</dbReference>
<comment type="function">
    <text evidence="6">Aminotransferase that catalyzes the conversion of aromatic amino acids and 2-oxoglutarate into corresponding aromatic oxo acids and L-glutamate.</text>
</comment>
<dbReference type="Proteomes" id="UP001072034">
    <property type="component" value="Unassembled WGS sequence"/>
</dbReference>
<protein>
    <recommendedName>
        <fullName evidence="6">Aromatic amino acid aminotransferase</fullName>
        <shortName evidence="6">ArAT</shortName>
        <ecNumber evidence="6">2.6.1.57</ecNumber>
    </recommendedName>
</protein>
<dbReference type="Pfam" id="PF00155">
    <property type="entry name" value="Aminotran_1_2"/>
    <property type="match status" value="1"/>
</dbReference>
<evidence type="ECO:0000256" key="1">
    <source>
        <dbReference type="ARBA" id="ARBA00001933"/>
    </source>
</evidence>
<evidence type="ECO:0000256" key="4">
    <source>
        <dbReference type="ARBA" id="ARBA00022679"/>
    </source>
</evidence>
<dbReference type="Gene3D" id="3.90.1150.10">
    <property type="entry name" value="Aspartate Aminotransferase, domain 1"/>
    <property type="match status" value="1"/>
</dbReference>
<feature type="region of interest" description="Disordered" evidence="7">
    <location>
        <begin position="19"/>
        <end position="39"/>
    </location>
</feature>
<comment type="subunit">
    <text evidence="2 6">Homodimer.</text>
</comment>
<dbReference type="PANTHER" id="PTHR43643">
    <property type="entry name" value="HISTIDINOL-PHOSPHATE AMINOTRANSFERASE 2"/>
    <property type="match status" value="1"/>
</dbReference>
<sequence length="362" mass="37434">MSSADTPVHIRDAVRSLPGYVPGARPGGGRTAKLSSNELPFPPQPAVLEALTAAATGANRYPEMTADSLVAALARRHGVDAEQVVVGNGSVALIQHLLDAVCDEGDDVVVPWRSFEAYPICIAVAGARAVKVPLTADGRHDVAAMAAAVTSRTRVIIACTPNNPTGPALSGAELAALLDSVPERAVVLVDEAYLDFVTDDTVGDALTLLDRHPNLVVSRTFSKAHALAGMRVGYLVAAPAIIDAVRAVATPFGVGVAAQAAAIAASRPEALAETARRVDAVACERERVVAALRGRGWVVPETQGNFYWLGVGETTASLAEHFAAAGVLVRPFAGEGVRVSVGAREENDRVLAAAAAWEGPRG</sequence>
<dbReference type="InterPro" id="IPR005861">
    <property type="entry name" value="HisP_aminotrans"/>
</dbReference>
<comment type="cofactor">
    <cofactor evidence="1 6">
        <name>pyridoxal 5'-phosphate</name>
        <dbReference type="ChEBI" id="CHEBI:597326"/>
    </cofactor>
</comment>
<dbReference type="NCBIfam" id="NF002878">
    <property type="entry name" value="PRK03321.1"/>
    <property type="match status" value="1"/>
</dbReference>
<dbReference type="NCBIfam" id="TIGR01141">
    <property type="entry name" value="hisC"/>
    <property type="match status" value="1"/>
</dbReference>
<keyword evidence="5 6" id="KW-0663">Pyridoxal phosphate</keyword>
<accession>A0ABT4I7G8</accession>
<organism evidence="9 10">
    <name type="scientific">Actinomyces israelii</name>
    <dbReference type="NCBI Taxonomy" id="1659"/>
    <lineage>
        <taxon>Bacteria</taxon>
        <taxon>Bacillati</taxon>
        <taxon>Actinomycetota</taxon>
        <taxon>Actinomycetes</taxon>
        <taxon>Actinomycetales</taxon>
        <taxon>Actinomycetaceae</taxon>
        <taxon>Actinomyces</taxon>
    </lineage>
</organism>
<evidence type="ECO:0000256" key="7">
    <source>
        <dbReference type="SAM" id="MobiDB-lite"/>
    </source>
</evidence>
<evidence type="ECO:0000256" key="2">
    <source>
        <dbReference type="ARBA" id="ARBA00011738"/>
    </source>
</evidence>
<feature type="domain" description="Aminotransferase class I/classII large" evidence="8">
    <location>
        <begin position="33"/>
        <end position="352"/>
    </location>
</feature>
<dbReference type="CDD" id="cd00609">
    <property type="entry name" value="AAT_like"/>
    <property type="match status" value="1"/>
</dbReference>
<dbReference type="PANTHER" id="PTHR43643:SF3">
    <property type="entry name" value="HISTIDINOL-PHOSPHATE AMINOTRANSFERASE"/>
    <property type="match status" value="1"/>
</dbReference>
<dbReference type="EC" id="2.6.1.57" evidence="6"/>
<dbReference type="InterPro" id="IPR050106">
    <property type="entry name" value="HistidinolP_aminotransfase"/>
</dbReference>
<evidence type="ECO:0000313" key="10">
    <source>
        <dbReference type="Proteomes" id="UP001072034"/>
    </source>
</evidence>
<dbReference type="InterPro" id="IPR024892">
    <property type="entry name" value="ArAT"/>
</dbReference>
<comment type="catalytic activity">
    <reaction evidence="6">
        <text>an aromatic L-alpha-amino acid + 2-oxoglutarate = an aromatic oxo-acid + L-glutamate</text>
        <dbReference type="Rhea" id="RHEA:17533"/>
        <dbReference type="ChEBI" id="CHEBI:16810"/>
        <dbReference type="ChEBI" id="CHEBI:29985"/>
        <dbReference type="ChEBI" id="CHEBI:73309"/>
        <dbReference type="ChEBI" id="CHEBI:84824"/>
        <dbReference type="EC" id="2.6.1.57"/>
    </reaction>
</comment>
<keyword evidence="10" id="KW-1185">Reference proteome</keyword>
<dbReference type="InterPro" id="IPR015421">
    <property type="entry name" value="PyrdxlP-dep_Trfase_major"/>
</dbReference>
<dbReference type="HAMAP" id="MF_01023">
    <property type="entry name" value="HisC_aminotrans_2"/>
    <property type="match status" value="1"/>
</dbReference>
<feature type="modified residue" description="N6-(pyridoxal phosphate)lysine" evidence="6">
    <location>
        <position position="223"/>
    </location>
</feature>
<dbReference type="InterPro" id="IPR004839">
    <property type="entry name" value="Aminotransferase_I/II_large"/>
</dbReference>
<keyword evidence="4 6" id="KW-0808">Transferase</keyword>
<comment type="similarity">
    <text evidence="6">Belongs to the class-II pyridoxal-phosphate-dependent aminotransferase family.</text>
</comment>
<dbReference type="Gene3D" id="3.40.640.10">
    <property type="entry name" value="Type I PLP-dependent aspartate aminotransferase-like (Major domain)"/>
    <property type="match status" value="1"/>
</dbReference>
<dbReference type="EMBL" id="JAPTMY010000011">
    <property type="protein sequence ID" value="MCZ0857687.1"/>
    <property type="molecule type" value="Genomic_DNA"/>
</dbReference>
<dbReference type="SUPFAM" id="SSF53383">
    <property type="entry name" value="PLP-dependent transferases"/>
    <property type="match status" value="1"/>
</dbReference>
<dbReference type="HAMAP" id="MF_01513">
    <property type="entry name" value="Phe_aminotrans_2"/>
    <property type="match status" value="1"/>
</dbReference>
<comment type="caution">
    <text evidence="9">The sequence shown here is derived from an EMBL/GenBank/DDBJ whole genome shotgun (WGS) entry which is preliminary data.</text>
</comment>
<dbReference type="InterPro" id="IPR015424">
    <property type="entry name" value="PyrdxlP-dep_Trfase"/>
</dbReference>
<evidence type="ECO:0000256" key="3">
    <source>
        <dbReference type="ARBA" id="ARBA00022576"/>
    </source>
</evidence>
<evidence type="ECO:0000259" key="8">
    <source>
        <dbReference type="Pfam" id="PF00155"/>
    </source>
</evidence>
<evidence type="ECO:0000256" key="5">
    <source>
        <dbReference type="ARBA" id="ARBA00022898"/>
    </source>
</evidence>
<reference evidence="9" key="1">
    <citation type="submission" date="2022-10" db="EMBL/GenBank/DDBJ databases">
        <title>Genome sequence of Actinomyces israelii ATCC 10048.</title>
        <authorList>
            <person name="Watt R.M."/>
            <person name="Tong W.M."/>
        </authorList>
    </citation>
    <scope>NUCLEOTIDE SEQUENCE</scope>
    <source>
        <strain evidence="9">ATCC 10048</strain>
    </source>
</reference>
<dbReference type="RefSeq" id="WP_268917225.1">
    <property type="nucleotide sequence ID" value="NZ_JAPTMY010000011.1"/>
</dbReference>
<proteinExistence type="inferred from homology"/>
<keyword evidence="3 6" id="KW-0032">Aminotransferase</keyword>
<dbReference type="InterPro" id="IPR015422">
    <property type="entry name" value="PyrdxlP-dep_Trfase_small"/>
</dbReference>
<evidence type="ECO:0000256" key="6">
    <source>
        <dbReference type="HAMAP-Rule" id="MF_01513"/>
    </source>
</evidence>